<protein>
    <submittedName>
        <fullName evidence="2">Uncharacterized protein</fullName>
    </submittedName>
</protein>
<dbReference type="EMBL" id="CM035441">
    <property type="protein sequence ID" value="KAH7281465.1"/>
    <property type="molecule type" value="Genomic_DNA"/>
</dbReference>
<evidence type="ECO:0000313" key="3">
    <source>
        <dbReference type="Proteomes" id="UP000825935"/>
    </source>
</evidence>
<comment type="caution">
    <text evidence="2">The sequence shown here is derived from an EMBL/GenBank/DDBJ whole genome shotgun (WGS) entry which is preliminary data.</text>
</comment>
<feature type="region of interest" description="Disordered" evidence="1">
    <location>
        <begin position="77"/>
        <end position="115"/>
    </location>
</feature>
<evidence type="ECO:0000313" key="2">
    <source>
        <dbReference type="EMBL" id="KAH7281465.1"/>
    </source>
</evidence>
<keyword evidence="3" id="KW-1185">Reference proteome</keyword>
<accession>A0A8T2QCY2</accession>
<reference evidence="2" key="1">
    <citation type="submission" date="2021-08" db="EMBL/GenBank/DDBJ databases">
        <title>WGS assembly of Ceratopteris richardii.</title>
        <authorList>
            <person name="Marchant D.B."/>
            <person name="Chen G."/>
            <person name="Jenkins J."/>
            <person name="Shu S."/>
            <person name="Leebens-Mack J."/>
            <person name="Grimwood J."/>
            <person name="Schmutz J."/>
            <person name="Soltis P."/>
            <person name="Soltis D."/>
            <person name="Chen Z.-H."/>
        </authorList>
    </citation>
    <scope>NUCLEOTIDE SEQUENCE</scope>
    <source>
        <strain evidence="2">Whitten #5841</strain>
        <tissue evidence="2">Leaf</tissue>
    </source>
</reference>
<dbReference type="AlphaFoldDB" id="A0A8T2QCY2"/>
<organism evidence="2 3">
    <name type="scientific">Ceratopteris richardii</name>
    <name type="common">Triangle waterfern</name>
    <dbReference type="NCBI Taxonomy" id="49495"/>
    <lineage>
        <taxon>Eukaryota</taxon>
        <taxon>Viridiplantae</taxon>
        <taxon>Streptophyta</taxon>
        <taxon>Embryophyta</taxon>
        <taxon>Tracheophyta</taxon>
        <taxon>Polypodiopsida</taxon>
        <taxon>Polypodiidae</taxon>
        <taxon>Polypodiales</taxon>
        <taxon>Pteridineae</taxon>
        <taxon>Pteridaceae</taxon>
        <taxon>Parkerioideae</taxon>
        <taxon>Ceratopteris</taxon>
    </lineage>
</organism>
<evidence type="ECO:0000256" key="1">
    <source>
        <dbReference type="SAM" id="MobiDB-lite"/>
    </source>
</evidence>
<feature type="compositionally biased region" description="Basic and acidic residues" evidence="1">
    <location>
        <begin position="82"/>
        <end position="103"/>
    </location>
</feature>
<dbReference type="OrthoDB" id="1928890at2759"/>
<gene>
    <name evidence="2" type="ORF">KP509_36G049000</name>
</gene>
<sequence>MNSGKMSSELSEAREKQLLHTIREVSSDFGAQREECRKADTPDKDEADKEEQNGEKKGVLQAVGDLVSLSAHSLKEVVLGESNHKDDHGATAPKEDEGGKDSAEESLLVHTAVHD</sequence>
<feature type="region of interest" description="Disordered" evidence="1">
    <location>
        <begin position="23"/>
        <end position="60"/>
    </location>
</feature>
<dbReference type="Proteomes" id="UP000825935">
    <property type="component" value="Chromosome 36"/>
</dbReference>
<name>A0A8T2QCY2_CERRI</name>
<proteinExistence type="predicted"/>
<feature type="compositionally biased region" description="Basic and acidic residues" evidence="1">
    <location>
        <begin position="23"/>
        <end position="58"/>
    </location>
</feature>